<dbReference type="CDD" id="cd09601">
    <property type="entry name" value="M1_APN-Q_like"/>
    <property type="match status" value="1"/>
</dbReference>
<comment type="subcellular location">
    <subcellularLocation>
        <location evidence="3">Cell membrane</location>
        <topology evidence="3">Lipid-anchor</topology>
        <topology evidence="3">GPI-anchor</topology>
    </subcellularLocation>
    <subcellularLocation>
        <location evidence="2">Cell membrane</location>
        <topology evidence="2">Single-pass type II membrane protein</topology>
    </subcellularLocation>
</comment>
<dbReference type="GO" id="GO:0043171">
    <property type="term" value="P:peptide catabolic process"/>
    <property type="evidence" value="ECO:0007669"/>
    <property type="project" value="TreeGrafter"/>
</dbReference>
<evidence type="ECO:0000256" key="18">
    <source>
        <dbReference type="ARBA" id="ARBA00023136"/>
    </source>
</evidence>
<feature type="binding site" evidence="23">
    <location>
        <position position="340"/>
    </location>
    <ligand>
        <name>Zn(2+)</name>
        <dbReference type="ChEBI" id="CHEBI:29105"/>
        <note>catalytic</note>
    </ligand>
</feature>
<dbReference type="PRINTS" id="PR00756">
    <property type="entry name" value="ALADIPTASE"/>
</dbReference>
<keyword evidence="8" id="KW-0336">GPI-anchor</keyword>
<dbReference type="Proteomes" id="UP000606786">
    <property type="component" value="Unassembled WGS sequence"/>
</dbReference>
<evidence type="ECO:0000256" key="9">
    <source>
        <dbReference type="ARBA" id="ARBA00022670"/>
    </source>
</evidence>
<feature type="signal peptide" evidence="26">
    <location>
        <begin position="1"/>
        <end position="24"/>
    </location>
</feature>
<dbReference type="Pfam" id="PF11838">
    <property type="entry name" value="ERAP1_C"/>
    <property type="match status" value="1"/>
</dbReference>
<dbReference type="GO" id="GO:0008270">
    <property type="term" value="F:zinc ion binding"/>
    <property type="evidence" value="ECO:0007669"/>
    <property type="project" value="UniProtKB-UniRule"/>
</dbReference>
<dbReference type="Pfam" id="PF17900">
    <property type="entry name" value="Peptidase_M1_N"/>
    <property type="match status" value="1"/>
</dbReference>
<dbReference type="SUPFAM" id="SSF63737">
    <property type="entry name" value="Leukotriene A4 hydrolase N-terminal domain"/>
    <property type="match status" value="1"/>
</dbReference>
<dbReference type="EC" id="3.4.11.-" evidence="25"/>
<proteinExistence type="inferred from homology"/>
<evidence type="ECO:0000256" key="1">
    <source>
        <dbReference type="ARBA" id="ARBA00001703"/>
    </source>
</evidence>
<dbReference type="InterPro" id="IPR050344">
    <property type="entry name" value="Peptidase_M1_aminopeptidases"/>
</dbReference>
<dbReference type="GO" id="GO:0006508">
    <property type="term" value="P:proteolysis"/>
    <property type="evidence" value="ECO:0007669"/>
    <property type="project" value="UniProtKB-KW"/>
</dbReference>
<evidence type="ECO:0000256" key="26">
    <source>
        <dbReference type="SAM" id="SignalP"/>
    </source>
</evidence>
<keyword evidence="9 25" id="KW-0645">Protease</keyword>
<gene>
    <name evidence="30" type="ORF">CCAP1982_LOCUS2379</name>
</gene>
<feature type="chain" id="PRO_5032663978" description="Aminopeptidase" evidence="26">
    <location>
        <begin position="25"/>
        <end position="908"/>
    </location>
</feature>
<evidence type="ECO:0000256" key="21">
    <source>
        <dbReference type="ARBA" id="ARBA00023288"/>
    </source>
</evidence>
<dbReference type="GO" id="GO:0070006">
    <property type="term" value="F:metalloaminopeptidase activity"/>
    <property type="evidence" value="ECO:0007669"/>
    <property type="project" value="TreeGrafter"/>
</dbReference>
<evidence type="ECO:0000256" key="2">
    <source>
        <dbReference type="ARBA" id="ARBA00004401"/>
    </source>
</evidence>
<keyword evidence="26" id="KW-0732">Signal</keyword>
<dbReference type="FunFam" id="1.25.50.20:FF:000001">
    <property type="entry name" value="Aminopeptidase"/>
    <property type="match status" value="1"/>
</dbReference>
<evidence type="ECO:0000256" key="4">
    <source>
        <dbReference type="ARBA" id="ARBA00010136"/>
    </source>
</evidence>
<dbReference type="InterPro" id="IPR027268">
    <property type="entry name" value="Peptidase_M4/M1_CTD_sf"/>
</dbReference>
<keyword evidence="10" id="KW-0812">Transmembrane</keyword>
<dbReference type="GO" id="GO:0098552">
    <property type="term" value="C:side of membrane"/>
    <property type="evidence" value="ECO:0007669"/>
    <property type="project" value="UniProtKB-KW"/>
</dbReference>
<evidence type="ECO:0000256" key="11">
    <source>
        <dbReference type="ARBA" id="ARBA00022723"/>
    </source>
</evidence>
<protein>
    <recommendedName>
        <fullName evidence="25">Aminopeptidase</fullName>
        <ecNumber evidence="25">3.4.11.-</ecNumber>
    </recommendedName>
</protein>
<evidence type="ECO:0000259" key="28">
    <source>
        <dbReference type="Pfam" id="PF11838"/>
    </source>
</evidence>
<feature type="binding site" evidence="23">
    <location>
        <position position="344"/>
    </location>
    <ligand>
        <name>Zn(2+)</name>
        <dbReference type="ChEBI" id="CHEBI:29105"/>
        <note>catalytic</note>
    </ligand>
</feature>
<evidence type="ECO:0000256" key="3">
    <source>
        <dbReference type="ARBA" id="ARBA00004609"/>
    </source>
</evidence>
<reference evidence="30" key="1">
    <citation type="submission" date="2020-11" db="EMBL/GenBank/DDBJ databases">
        <authorList>
            <person name="Whitehead M."/>
        </authorList>
    </citation>
    <scope>NUCLEOTIDE SEQUENCE</scope>
    <source>
        <strain evidence="30">EGII</strain>
    </source>
</reference>
<feature type="domain" description="Peptidase M1 membrane alanine aminopeptidase" evidence="27">
    <location>
        <begin position="268"/>
        <end position="486"/>
    </location>
</feature>
<comment type="similarity">
    <text evidence="4 25">Belongs to the peptidase M1 family.</text>
</comment>
<name>A0A811U6F1_CERCA</name>
<feature type="domain" description="Aminopeptidase N-like N-terminal" evidence="29">
    <location>
        <begin position="43"/>
        <end position="228"/>
    </location>
</feature>
<dbReference type="FunFam" id="2.60.40.1730:FF:000012">
    <property type="entry name" value="Aminopeptidase N"/>
    <property type="match status" value="1"/>
</dbReference>
<dbReference type="InterPro" id="IPR014782">
    <property type="entry name" value="Peptidase_M1_dom"/>
</dbReference>
<dbReference type="PANTHER" id="PTHR11533:SF276">
    <property type="entry name" value="GLUTAMYL AMINOPEPTIDASE"/>
    <property type="match status" value="1"/>
</dbReference>
<evidence type="ECO:0000256" key="22">
    <source>
        <dbReference type="PIRSR" id="PIRSR634016-1"/>
    </source>
</evidence>
<dbReference type="Gene3D" id="1.25.50.20">
    <property type="match status" value="1"/>
</dbReference>
<dbReference type="EMBL" id="CAJHJT010000001">
    <property type="protein sequence ID" value="CAD6993567.1"/>
    <property type="molecule type" value="Genomic_DNA"/>
</dbReference>
<evidence type="ECO:0000256" key="16">
    <source>
        <dbReference type="ARBA" id="ARBA00022989"/>
    </source>
</evidence>
<feature type="binding site" evidence="23">
    <location>
        <position position="363"/>
    </location>
    <ligand>
        <name>Zn(2+)</name>
        <dbReference type="ChEBI" id="CHEBI:29105"/>
        <note>catalytic</note>
    </ligand>
</feature>
<evidence type="ECO:0000256" key="14">
    <source>
        <dbReference type="ARBA" id="ARBA00022837"/>
    </source>
</evidence>
<dbReference type="GO" id="GO:0005886">
    <property type="term" value="C:plasma membrane"/>
    <property type="evidence" value="ECO:0007669"/>
    <property type="project" value="UniProtKB-SubCell"/>
</dbReference>
<keyword evidence="7" id="KW-1003">Cell membrane</keyword>
<evidence type="ECO:0000256" key="7">
    <source>
        <dbReference type="ARBA" id="ARBA00022475"/>
    </source>
</evidence>
<evidence type="ECO:0000256" key="6">
    <source>
        <dbReference type="ARBA" id="ARBA00022438"/>
    </source>
</evidence>
<keyword evidence="14" id="KW-0106">Calcium</keyword>
<dbReference type="InterPro" id="IPR045357">
    <property type="entry name" value="Aminopeptidase_N-like_N"/>
</dbReference>
<evidence type="ECO:0000256" key="13">
    <source>
        <dbReference type="ARBA" id="ARBA00022833"/>
    </source>
</evidence>
<evidence type="ECO:0000256" key="24">
    <source>
        <dbReference type="PIRSR" id="PIRSR634016-4"/>
    </source>
</evidence>
<accession>A0A811U6F1</accession>
<keyword evidence="6 25" id="KW-0031">Aminopeptidase</keyword>
<evidence type="ECO:0000256" key="5">
    <source>
        <dbReference type="ARBA" id="ARBA00011748"/>
    </source>
</evidence>
<dbReference type="InterPro" id="IPR034016">
    <property type="entry name" value="M1_APN-typ"/>
</dbReference>
<dbReference type="GO" id="GO:0005615">
    <property type="term" value="C:extracellular space"/>
    <property type="evidence" value="ECO:0007669"/>
    <property type="project" value="TreeGrafter"/>
</dbReference>
<dbReference type="GO" id="GO:0005737">
    <property type="term" value="C:cytoplasm"/>
    <property type="evidence" value="ECO:0007669"/>
    <property type="project" value="TreeGrafter"/>
</dbReference>
<evidence type="ECO:0000256" key="19">
    <source>
        <dbReference type="ARBA" id="ARBA00023157"/>
    </source>
</evidence>
<keyword evidence="12 25" id="KW-0378">Hydrolase</keyword>
<dbReference type="Pfam" id="PF01433">
    <property type="entry name" value="Peptidase_M1"/>
    <property type="match status" value="1"/>
</dbReference>
<comment type="catalytic activity">
    <reaction evidence="1">
        <text>Release of N-terminal glutamate (and to a lesser extent aspartate) from a peptide.</text>
        <dbReference type="EC" id="3.4.11.7"/>
    </reaction>
</comment>
<dbReference type="Gene3D" id="1.10.390.10">
    <property type="entry name" value="Neutral Protease Domain 2"/>
    <property type="match status" value="1"/>
</dbReference>
<dbReference type="InterPro" id="IPR001930">
    <property type="entry name" value="Peptidase_M1"/>
</dbReference>
<evidence type="ECO:0000256" key="12">
    <source>
        <dbReference type="ARBA" id="ARBA00022801"/>
    </source>
</evidence>
<keyword evidence="21" id="KW-0449">Lipoprotein</keyword>
<dbReference type="Gene3D" id="2.60.40.1730">
    <property type="entry name" value="tricorn interacting facor f3 domain"/>
    <property type="match status" value="1"/>
</dbReference>
<dbReference type="AlphaFoldDB" id="A0A811U6F1"/>
<comment type="cofactor">
    <cofactor evidence="23 25">
        <name>Zn(2+)</name>
        <dbReference type="ChEBI" id="CHEBI:29105"/>
    </cofactor>
    <text evidence="23 25">Binds 1 zinc ion per subunit.</text>
</comment>
<keyword evidence="31" id="KW-1185">Reference proteome</keyword>
<keyword evidence="13 23" id="KW-0862">Zinc</keyword>
<evidence type="ECO:0000256" key="8">
    <source>
        <dbReference type="ARBA" id="ARBA00022622"/>
    </source>
</evidence>
<keyword evidence="16" id="KW-1133">Transmembrane helix</keyword>
<dbReference type="PANTHER" id="PTHR11533">
    <property type="entry name" value="PROTEASE M1 ZINC METALLOPROTEASE"/>
    <property type="match status" value="1"/>
</dbReference>
<evidence type="ECO:0000256" key="23">
    <source>
        <dbReference type="PIRSR" id="PIRSR634016-3"/>
    </source>
</evidence>
<comment type="subunit">
    <text evidence="5">Homodimer; disulfide-linked.</text>
</comment>
<comment type="caution">
    <text evidence="30">The sequence shown here is derived from an EMBL/GenBank/DDBJ whole genome shotgun (WGS) entry which is preliminary data.</text>
</comment>
<feature type="active site" description="Proton acceptor" evidence="22">
    <location>
        <position position="341"/>
    </location>
</feature>
<evidence type="ECO:0000256" key="10">
    <source>
        <dbReference type="ARBA" id="ARBA00022692"/>
    </source>
</evidence>
<evidence type="ECO:0000256" key="20">
    <source>
        <dbReference type="ARBA" id="ARBA00023180"/>
    </source>
</evidence>
<organism evidence="30 31">
    <name type="scientific">Ceratitis capitata</name>
    <name type="common">Mediterranean fruit fly</name>
    <name type="synonym">Tephritis capitata</name>
    <dbReference type="NCBI Taxonomy" id="7213"/>
    <lineage>
        <taxon>Eukaryota</taxon>
        <taxon>Metazoa</taxon>
        <taxon>Ecdysozoa</taxon>
        <taxon>Arthropoda</taxon>
        <taxon>Hexapoda</taxon>
        <taxon>Insecta</taxon>
        <taxon>Pterygota</taxon>
        <taxon>Neoptera</taxon>
        <taxon>Endopterygota</taxon>
        <taxon>Diptera</taxon>
        <taxon>Brachycera</taxon>
        <taxon>Muscomorpha</taxon>
        <taxon>Tephritoidea</taxon>
        <taxon>Tephritidae</taxon>
        <taxon>Ceratitis</taxon>
        <taxon>Ceratitis</taxon>
    </lineage>
</organism>
<keyword evidence="18" id="KW-0472">Membrane</keyword>
<keyword evidence="19" id="KW-1015">Disulfide bond</keyword>
<feature type="site" description="Transition state stabilizer" evidence="24">
    <location>
        <position position="426"/>
    </location>
</feature>
<keyword evidence="20" id="KW-0325">Glycoprotein</keyword>
<keyword evidence="15" id="KW-0735">Signal-anchor</keyword>
<evidence type="ECO:0000256" key="15">
    <source>
        <dbReference type="ARBA" id="ARBA00022968"/>
    </source>
</evidence>
<evidence type="ECO:0000313" key="30">
    <source>
        <dbReference type="EMBL" id="CAD6993567.1"/>
    </source>
</evidence>
<dbReference type="OrthoDB" id="510539at2759"/>
<dbReference type="InterPro" id="IPR024571">
    <property type="entry name" value="ERAP1-like_C_dom"/>
</dbReference>
<evidence type="ECO:0000256" key="17">
    <source>
        <dbReference type="ARBA" id="ARBA00023049"/>
    </source>
</evidence>
<dbReference type="InterPro" id="IPR042097">
    <property type="entry name" value="Aminopeptidase_N-like_N_sf"/>
</dbReference>
<dbReference type="FunFam" id="1.10.390.10:FF:000016">
    <property type="entry name" value="Glutamyl aminopeptidase"/>
    <property type="match status" value="1"/>
</dbReference>
<dbReference type="GO" id="GO:0004230">
    <property type="term" value="F:glutamyl aminopeptidase activity"/>
    <property type="evidence" value="ECO:0007669"/>
    <property type="project" value="UniProtKB-EC"/>
</dbReference>
<dbReference type="SUPFAM" id="SSF55486">
    <property type="entry name" value="Metalloproteases ('zincins'), catalytic domain"/>
    <property type="match status" value="1"/>
</dbReference>
<evidence type="ECO:0000313" key="31">
    <source>
        <dbReference type="Proteomes" id="UP000606786"/>
    </source>
</evidence>
<dbReference type="Gene3D" id="2.60.40.1910">
    <property type="match status" value="1"/>
</dbReference>
<dbReference type="GO" id="GO:0042277">
    <property type="term" value="F:peptide binding"/>
    <property type="evidence" value="ECO:0007669"/>
    <property type="project" value="TreeGrafter"/>
</dbReference>
<sequence>MLIKGCAIILSLVLMGFGTTSVLAQLKDDTEVINYRLPQSVYPTNYDLYLHPDIETGDFSGQVIIRVNTTSVISEIVLHSSNLNISSVYLKNTGSSTIYVSSYELDTLREFLIITLSEELSAGRVFDIGIIFAGNMDGKITGLYSSSYLKEDNSKKLIATSKFEPTYARLAFPCFDEPAMKATFQITLVQPSGDDYHALSNMNIASTSYQGKYTEVYFNQSVPMSTYLACFIVSDFQSKSAEIDTKGIGDAFTLRAFATPEQLDKVDFALEVGKAVMEYYIQYFQIEYPLPKMDMVAIPDFVSGAMEHWGLVTYRETALLYDNEESSTANKQRVALVIAHEFAHMWFGNLVTMKWWNDLWLNEGFARYIENKGINAVFPEWKMLDQFIVTRLHEVLTLDATLGSHPIIQTVESPAEITEIFDTITYGKGGSLIRMLEDFIGAENFQKAVTNYLNEYKFKNAVTEDFLNEIEKLGLDLDVKTIMNTWTVQMGFPVVTVEQVSTTKYRLTQKRFFSNPKDYESEYNDSPYNYTWSIPITFKTSSSDNVQRAWFLYNQDSLEIDLDGSVDWIKFNFDQTGLYRVNYPDALWQSLANELIENPETFSVGDRASILNDAFSLADATQLSYDIAFDLMKYLAKEEDYVPWSVAVSKLTSLKNSLMFTETYINYKQYASDLIEPIFKKVGWTVGTDHLENRLRQAVLSAACSLGVESCLEEAAVSFKAWLAAPTTRPHPDVRETVYYYGMQTIGDEETWDAMWQLYIAESDANEKSKLMYGLSAVQVPWILNDFVTLAWSEDNVRGQDYFTCLQYIAANPVGRPIVWDYVREQWPQLVARFGINERTLGNLIPAITARFDTQVKLEDMQFFFAKYPEAGAGAAARTRALETVKNNIEWLANNKEPIDAWLEKYLA</sequence>
<evidence type="ECO:0000256" key="25">
    <source>
        <dbReference type="RuleBase" id="RU364040"/>
    </source>
</evidence>
<keyword evidence="11 23" id="KW-0479">Metal-binding</keyword>
<dbReference type="FunFam" id="2.60.40.1910:FF:000003">
    <property type="entry name" value="Aminopeptidase"/>
    <property type="match status" value="1"/>
</dbReference>
<evidence type="ECO:0000259" key="27">
    <source>
        <dbReference type="Pfam" id="PF01433"/>
    </source>
</evidence>
<keyword evidence="17 25" id="KW-0482">Metalloprotease</keyword>
<feature type="domain" description="ERAP1-like C-terminal" evidence="28">
    <location>
        <begin position="568"/>
        <end position="886"/>
    </location>
</feature>
<evidence type="ECO:0000259" key="29">
    <source>
        <dbReference type="Pfam" id="PF17900"/>
    </source>
</evidence>